<keyword evidence="2" id="KW-1133">Transmembrane helix</keyword>
<proteinExistence type="predicted"/>
<keyword evidence="4" id="KW-1185">Reference proteome</keyword>
<keyword evidence="2" id="KW-0472">Membrane</keyword>
<organism evidence="3 4">
    <name type="scientific">Trichoderma longibrachiatum ATCC 18648</name>
    <dbReference type="NCBI Taxonomy" id="983965"/>
    <lineage>
        <taxon>Eukaryota</taxon>
        <taxon>Fungi</taxon>
        <taxon>Dikarya</taxon>
        <taxon>Ascomycota</taxon>
        <taxon>Pezizomycotina</taxon>
        <taxon>Sordariomycetes</taxon>
        <taxon>Hypocreomycetidae</taxon>
        <taxon>Hypocreales</taxon>
        <taxon>Hypocreaceae</taxon>
        <taxon>Trichoderma</taxon>
    </lineage>
</organism>
<dbReference type="Proteomes" id="UP000240760">
    <property type="component" value="Unassembled WGS sequence"/>
</dbReference>
<feature type="compositionally biased region" description="Polar residues" evidence="1">
    <location>
        <begin position="77"/>
        <end position="95"/>
    </location>
</feature>
<feature type="region of interest" description="Disordered" evidence="1">
    <location>
        <begin position="77"/>
        <end position="112"/>
    </location>
</feature>
<accession>A0A2T4C4N6</accession>
<name>A0A2T4C4N6_TRILO</name>
<gene>
    <name evidence="3" type="ORF">M440DRAFT_322574</name>
</gene>
<evidence type="ECO:0000256" key="1">
    <source>
        <dbReference type="SAM" id="MobiDB-lite"/>
    </source>
</evidence>
<feature type="compositionally biased region" description="Basic and acidic residues" evidence="1">
    <location>
        <begin position="96"/>
        <end position="112"/>
    </location>
</feature>
<keyword evidence="2" id="KW-0812">Transmembrane</keyword>
<sequence>MHLHGRDHLLCRVLLLGNHTLTTFFCMNFALFESSLPFLMKEKTTAIRARSCNFCSFILSASLSKLNRQPSINTQGLRKAISSQATRSKPLLTQNSHHEDSRRFCSDQKSKR</sequence>
<feature type="transmembrane region" description="Helical" evidence="2">
    <location>
        <begin position="20"/>
        <end position="40"/>
    </location>
</feature>
<evidence type="ECO:0000313" key="3">
    <source>
        <dbReference type="EMBL" id="PTB76536.1"/>
    </source>
</evidence>
<evidence type="ECO:0000313" key="4">
    <source>
        <dbReference type="Proteomes" id="UP000240760"/>
    </source>
</evidence>
<dbReference type="AlphaFoldDB" id="A0A2T4C4N6"/>
<reference evidence="3 4" key="1">
    <citation type="submission" date="2016-07" db="EMBL/GenBank/DDBJ databases">
        <title>Multiple horizontal gene transfer events from other fungi enriched the ability of initially mycotrophic Trichoderma (Ascomycota) to feed on dead plant biomass.</title>
        <authorList>
            <consortium name="DOE Joint Genome Institute"/>
            <person name="Aerts A."/>
            <person name="Atanasova L."/>
            <person name="Chenthamara K."/>
            <person name="Zhang J."/>
            <person name="Grujic M."/>
            <person name="Henrissat B."/>
            <person name="Kuo A."/>
            <person name="Salamov A."/>
            <person name="Lipzen A."/>
            <person name="Labutti K."/>
            <person name="Barry K."/>
            <person name="Miao Y."/>
            <person name="Rahimi M.J."/>
            <person name="Shen Q."/>
            <person name="Grigoriev I.V."/>
            <person name="Kubicek C.P."/>
            <person name="Druzhinina I.S."/>
        </authorList>
    </citation>
    <scope>NUCLEOTIDE SEQUENCE [LARGE SCALE GENOMIC DNA]</scope>
    <source>
        <strain evidence="3 4">ATCC 18648</strain>
    </source>
</reference>
<protein>
    <submittedName>
        <fullName evidence="3">Uncharacterized protein</fullName>
    </submittedName>
</protein>
<evidence type="ECO:0000256" key="2">
    <source>
        <dbReference type="SAM" id="Phobius"/>
    </source>
</evidence>
<dbReference type="EMBL" id="KZ679132">
    <property type="protein sequence ID" value="PTB76536.1"/>
    <property type="molecule type" value="Genomic_DNA"/>
</dbReference>